<organism evidence="2 3">
    <name type="scientific">Leersia perrieri</name>
    <dbReference type="NCBI Taxonomy" id="77586"/>
    <lineage>
        <taxon>Eukaryota</taxon>
        <taxon>Viridiplantae</taxon>
        <taxon>Streptophyta</taxon>
        <taxon>Embryophyta</taxon>
        <taxon>Tracheophyta</taxon>
        <taxon>Spermatophyta</taxon>
        <taxon>Magnoliopsida</taxon>
        <taxon>Liliopsida</taxon>
        <taxon>Poales</taxon>
        <taxon>Poaceae</taxon>
        <taxon>BOP clade</taxon>
        <taxon>Oryzoideae</taxon>
        <taxon>Oryzeae</taxon>
        <taxon>Oryzinae</taxon>
        <taxon>Leersia</taxon>
    </lineage>
</organism>
<dbReference type="Proteomes" id="UP000032180">
    <property type="component" value="Chromosome 3"/>
</dbReference>
<dbReference type="InterPro" id="IPR036047">
    <property type="entry name" value="F-box-like_dom_sf"/>
</dbReference>
<dbReference type="Pfam" id="PF00646">
    <property type="entry name" value="F-box"/>
    <property type="match status" value="1"/>
</dbReference>
<dbReference type="PANTHER" id="PTHR34591">
    <property type="entry name" value="OS03G0653100 PROTEIN-RELATED"/>
    <property type="match status" value="1"/>
</dbReference>
<accession>A0A0D9VX56</accession>
<keyword evidence="3" id="KW-1185">Reference proteome</keyword>
<name>A0A0D9VX56_9ORYZ</name>
<feature type="domain" description="F-box" evidence="1">
    <location>
        <begin position="106"/>
        <end position="153"/>
    </location>
</feature>
<reference evidence="2 3" key="1">
    <citation type="submission" date="2012-08" db="EMBL/GenBank/DDBJ databases">
        <title>Oryza genome evolution.</title>
        <authorList>
            <person name="Wing R.A."/>
        </authorList>
    </citation>
    <scope>NUCLEOTIDE SEQUENCE</scope>
</reference>
<dbReference type="Gene3D" id="1.20.1280.50">
    <property type="match status" value="1"/>
</dbReference>
<protein>
    <recommendedName>
        <fullName evidence="1">F-box domain-containing protein</fullName>
    </recommendedName>
</protein>
<evidence type="ECO:0000259" key="1">
    <source>
        <dbReference type="PROSITE" id="PS50181"/>
    </source>
</evidence>
<reference evidence="2" key="3">
    <citation type="submission" date="2015-04" db="UniProtKB">
        <authorList>
            <consortium name="EnsemblPlants"/>
        </authorList>
    </citation>
    <scope>IDENTIFICATION</scope>
</reference>
<dbReference type="AlphaFoldDB" id="A0A0D9VX56"/>
<dbReference type="SUPFAM" id="SSF81383">
    <property type="entry name" value="F-box domain"/>
    <property type="match status" value="1"/>
</dbReference>
<evidence type="ECO:0000313" key="2">
    <source>
        <dbReference type="EnsemblPlants" id="LPERR03G23640.1"/>
    </source>
</evidence>
<dbReference type="STRING" id="77586.A0A0D9VX56"/>
<proteinExistence type="predicted"/>
<dbReference type="HOGENOM" id="CLU_030606_0_1_1"/>
<reference evidence="3" key="2">
    <citation type="submission" date="2013-12" db="EMBL/GenBank/DDBJ databases">
        <authorList>
            <person name="Yu Y."/>
            <person name="Lee S."/>
            <person name="de Baynast K."/>
            <person name="Wissotski M."/>
            <person name="Liu L."/>
            <person name="Talag J."/>
            <person name="Goicoechea J."/>
            <person name="Angelova A."/>
            <person name="Jetty R."/>
            <person name="Kudrna D."/>
            <person name="Golser W."/>
            <person name="Rivera L."/>
            <person name="Zhang J."/>
            <person name="Wing R."/>
        </authorList>
    </citation>
    <scope>NUCLEOTIDE SEQUENCE</scope>
</reference>
<dbReference type="PANTHER" id="PTHR34591:SF32">
    <property type="entry name" value="OS03G0653100 PROTEIN"/>
    <property type="match status" value="1"/>
</dbReference>
<dbReference type="eggNOG" id="ENOG502R3X8">
    <property type="taxonomic scope" value="Eukaryota"/>
</dbReference>
<dbReference type="EnsemblPlants" id="LPERR03G23640.1">
    <property type="protein sequence ID" value="LPERR03G23640.1"/>
    <property type="gene ID" value="LPERR03G23640"/>
</dbReference>
<dbReference type="Gramene" id="LPERR03G23640.1">
    <property type="protein sequence ID" value="LPERR03G23640.1"/>
    <property type="gene ID" value="LPERR03G23640"/>
</dbReference>
<evidence type="ECO:0000313" key="3">
    <source>
        <dbReference type="Proteomes" id="UP000032180"/>
    </source>
</evidence>
<dbReference type="InterPro" id="IPR001810">
    <property type="entry name" value="F-box_dom"/>
</dbReference>
<sequence>MFECDPDIYEGPVPVDVADAVGVTPHGRAEDVSRHVAASGGRRRLRGRAVSVQSHGQARGIASLAAVGEGHGWEWVHRPGSEGDEEAEQDSDVGALHGVFARTAANNDLLALPDDVLTDILRRLPPRSLAAARCVCAPWRFAIDSRCLLRADLLPLSLAGIFLWFDGLRFPEFFSRPLSTTPTRPAISGKLDYMPNKKMLYRILDHCNGLLLLTTHVVNPATRRCVTLPIPRSPRARDIFGRRYIVFDPTVSPHYDVIQIPSITRSMEQDPIMRESEWPPSPFAMLVFSSVSKKWEDRLFLREGEAAGTVGELARFSGENRAVYWHGALYLHAYRYVTRLSLSDGKYRVIKHPPGIDMSRRFTVYLGKSEKGVYLASLDHDLDYALSVWILNETLGKAEWVLKHQNTLKPLLQRREYSQQVHGPWILQDVNYDLYRSNFGGRWCLNVKYDDLSLEGNSEAPVADKFEWHSDDDDDDDVVDTQDGVEENNNNIRISILGFHPYREIIFLNLTCRRGLCYHLNSSKMEDLGSLFPKNYNEFTEQWGEFINDSFPYTPCWIGEFPEIPSEDHLYRN</sequence>
<dbReference type="PROSITE" id="PS50181">
    <property type="entry name" value="FBOX"/>
    <property type="match status" value="1"/>
</dbReference>
<dbReference type="SMART" id="SM00256">
    <property type="entry name" value="FBOX"/>
    <property type="match status" value="1"/>
</dbReference>